<protein>
    <submittedName>
        <fullName evidence="3">Uncharacterized protein</fullName>
    </submittedName>
</protein>
<organism evidence="3 4">
    <name type="scientific">Steinernema hermaphroditum</name>
    <dbReference type="NCBI Taxonomy" id="289476"/>
    <lineage>
        <taxon>Eukaryota</taxon>
        <taxon>Metazoa</taxon>
        <taxon>Ecdysozoa</taxon>
        <taxon>Nematoda</taxon>
        <taxon>Chromadorea</taxon>
        <taxon>Rhabditida</taxon>
        <taxon>Tylenchina</taxon>
        <taxon>Panagrolaimomorpha</taxon>
        <taxon>Strongyloidoidea</taxon>
        <taxon>Steinernematidae</taxon>
        <taxon>Steinernema</taxon>
    </lineage>
</organism>
<name>A0AA39IND1_9BILA</name>
<keyword evidence="1" id="KW-1133">Transmembrane helix</keyword>
<feature type="chain" id="PRO_5041200021" evidence="2">
    <location>
        <begin position="20"/>
        <end position="102"/>
    </location>
</feature>
<evidence type="ECO:0000256" key="2">
    <source>
        <dbReference type="SAM" id="SignalP"/>
    </source>
</evidence>
<keyword evidence="4" id="KW-1185">Reference proteome</keyword>
<feature type="signal peptide" evidence="2">
    <location>
        <begin position="1"/>
        <end position="19"/>
    </location>
</feature>
<evidence type="ECO:0000313" key="4">
    <source>
        <dbReference type="Proteomes" id="UP001175271"/>
    </source>
</evidence>
<dbReference type="AlphaFoldDB" id="A0AA39IND1"/>
<gene>
    <name evidence="3" type="ORF">QR680_010263</name>
</gene>
<keyword evidence="1" id="KW-0812">Transmembrane</keyword>
<keyword evidence="1" id="KW-0472">Membrane</keyword>
<evidence type="ECO:0000313" key="3">
    <source>
        <dbReference type="EMBL" id="KAK0427506.1"/>
    </source>
</evidence>
<keyword evidence="2" id="KW-0732">Signal</keyword>
<sequence length="102" mass="11164">MCSFHVLCLLVALVVCGIATPVTKEDNGSDPVPGNHLSTVALSDQDKRLRSFPARDEPVTTTDVLLTIGVLIAIVAIFAIVIVVAYIRRDLFTCLSYDQRYK</sequence>
<dbReference type="EMBL" id="JAUCMV010000001">
    <property type="protein sequence ID" value="KAK0427506.1"/>
    <property type="molecule type" value="Genomic_DNA"/>
</dbReference>
<feature type="transmembrane region" description="Helical" evidence="1">
    <location>
        <begin position="64"/>
        <end position="87"/>
    </location>
</feature>
<dbReference type="Proteomes" id="UP001175271">
    <property type="component" value="Unassembled WGS sequence"/>
</dbReference>
<reference evidence="3" key="1">
    <citation type="submission" date="2023-06" db="EMBL/GenBank/DDBJ databases">
        <title>Genomic analysis of the entomopathogenic nematode Steinernema hermaphroditum.</title>
        <authorList>
            <person name="Schwarz E.M."/>
            <person name="Heppert J.K."/>
            <person name="Baniya A."/>
            <person name="Schwartz H.T."/>
            <person name="Tan C.-H."/>
            <person name="Antoshechkin I."/>
            <person name="Sternberg P.W."/>
            <person name="Goodrich-Blair H."/>
            <person name="Dillman A.R."/>
        </authorList>
    </citation>
    <scope>NUCLEOTIDE SEQUENCE</scope>
    <source>
        <strain evidence="3">PS9179</strain>
        <tissue evidence="3">Whole animal</tissue>
    </source>
</reference>
<evidence type="ECO:0000256" key="1">
    <source>
        <dbReference type="SAM" id="Phobius"/>
    </source>
</evidence>
<proteinExistence type="predicted"/>
<accession>A0AA39IND1</accession>
<comment type="caution">
    <text evidence="3">The sequence shown here is derived from an EMBL/GenBank/DDBJ whole genome shotgun (WGS) entry which is preliminary data.</text>
</comment>